<dbReference type="Gene3D" id="3.40.309.10">
    <property type="entry name" value="Aldehyde Dehydrogenase, Chain A, domain 2"/>
    <property type="match status" value="1"/>
</dbReference>
<dbReference type="Gene3D" id="3.40.605.10">
    <property type="entry name" value="Aldehyde Dehydrogenase, Chain A, domain 1"/>
    <property type="match status" value="1"/>
</dbReference>
<dbReference type="InterPro" id="IPR043502">
    <property type="entry name" value="DNA/RNA_pol_sf"/>
</dbReference>
<dbReference type="Gene3D" id="3.30.70.270">
    <property type="match status" value="2"/>
</dbReference>
<dbReference type="CDD" id="cd09274">
    <property type="entry name" value="RNase_HI_RT_Ty3"/>
    <property type="match status" value="1"/>
</dbReference>
<evidence type="ECO:0000259" key="14">
    <source>
        <dbReference type="PROSITE" id="PS50994"/>
    </source>
</evidence>
<evidence type="ECO:0000256" key="7">
    <source>
        <dbReference type="ARBA" id="ARBA00023027"/>
    </source>
</evidence>
<dbReference type="CDD" id="cd01647">
    <property type="entry name" value="RT_LTR"/>
    <property type="match status" value="1"/>
</dbReference>
<keyword evidence="7" id="KW-0520">NAD</keyword>
<dbReference type="SUPFAM" id="SSF53098">
    <property type="entry name" value="Ribonuclease H-like"/>
    <property type="match status" value="1"/>
</dbReference>
<dbReference type="GO" id="GO:0015074">
    <property type="term" value="P:DNA integration"/>
    <property type="evidence" value="ECO:0007669"/>
    <property type="project" value="InterPro"/>
</dbReference>
<dbReference type="PROSITE" id="PS00687">
    <property type="entry name" value="ALDEHYDE_DEHYDR_GLU"/>
    <property type="match status" value="1"/>
</dbReference>
<dbReference type="FunFam" id="3.30.70.270:FF:000026">
    <property type="entry name" value="Transposon Ty3-G Gag-Pol polyprotein"/>
    <property type="match status" value="1"/>
</dbReference>
<dbReference type="GO" id="GO:0004519">
    <property type="term" value="F:endonuclease activity"/>
    <property type="evidence" value="ECO:0007669"/>
    <property type="project" value="UniProtKB-KW"/>
</dbReference>
<keyword evidence="16" id="KW-1185">Reference proteome</keyword>
<comment type="similarity">
    <text evidence="1 10">Belongs to the aldehyde dehydrogenase family.</text>
</comment>
<dbReference type="Pfam" id="PF00665">
    <property type="entry name" value="rve"/>
    <property type="match status" value="1"/>
</dbReference>
<feature type="active site" evidence="9">
    <location>
        <position position="284"/>
    </location>
</feature>
<dbReference type="PANTHER" id="PTHR37984">
    <property type="entry name" value="PROTEIN CBG26694"/>
    <property type="match status" value="1"/>
</dbReference>
<keyword evidence="5" id="KW-0695">RNA-directed DNA polymerase</keyword>
<dbReference type="InterPro" id="IPR016161">
    <property type="entry name" value="Ald_DH/histidinol_DH"/>
</dbReference>
<evidence type="ECO:0000256" key="1">
    <source>
        <dbReference type="ARBA" id="ARBA00009986"/>
    </source>
</evidence>
<evidence type="ECO:0000313" key="15">
    <source>
        <dbReference type="EMBL" id="KAG8191120.1"/>
    </source>
</evidence>
<dbReference type="InterPro" id="IPR012337">
    <property type="entry name" value="RNaseH-like_sf"/>
</dbReference>
<feature type="domain" description="Integrase catalytic" evidence="14">
    <location>
        <begin position="1179"/>
        <end position="1317"/>
    </location>
</feature>
<evidence type="ECO:0000313" key="16">
    <source>
        <dbReference type="Proteomes" id="UP000827092"/>
    </source>
</evidence>
<keyword evidence="4" id="KW-0378">Hydrolase</keyword>
<dbReference type="PROSITE" id="PS00070">
    <property type="entry name" value="ALDEHYDE_DEHYDR_CYS"/>
    <property type="match status" value="1"/>
</dbReference>
<dbReference type="InterPro" id="IPR000477">
    <property type="entry name" value="RT_dom"/>
</dbReference>
<dbReference type="FunFam" id="3.40.309.10:FF:000001">
    <property type="entry name" value="Mitochondrial aldehyde dehydrogenase 2"/>
    <property type="match status" value="1"/>
</dbReference>
<dbReference type="InterPro" id="IPR001584">
    <property type="entry name" value="Integrase_cat-core"/>
</dbReference>
<dbReference type="SUPFAM" id="SSF56672">
    <property type="entry name" value="DNA/RNA polymerases"/>
    <property type="match status" value="1"/>
</dbReference>
<dbReference type="Pfam" id="PF17921">
    <property type="entry name" value="Integrase_H2C2"/>
    <property type="match status" value="1"/>
</dbReference>
<dbReference type="InterPro" id="IPR001878">
    <property type="entry name" value="Znf_CCHC"/>
</dbReference>
<dbReference type="PROSITE" id="PS50158">
    <property type="entry name" value="ZF_CCHC"/>
    <property type="match status" value="1"/>
</dbReference>
<keyword evidence="8" id="KW-0863">Zinc-finger</keyword>
<keyword evidence="4" id="KW-0255">Endonuclease</keyword>
<dbReference type="Gene3D" id="1.10.340.70">
    <property type="match status" value="1"/>
</dbReference>
<dbReference type="InterPro" id="IPR036397">
    <property type="entry name" value="RNaseH_sf"/>
</dbReference>
<evidence type="ECO:0000256" key="2">
    <source>
        <dbReference type="ARBA" id="ARBA00022695"/>
    </source>
</evidence>
<name>A0AAV6V5D8_9ARAC</name>
<dbReference type="InterPro" id="IPR016162">
    <property type="entry name" value="Ald_DH_N"/>
</dbReference>
<keyword evidence="8" id="KW-0479">Metal-binding</keyword>
<keyword evidence="8" id="KW-0862">Zinc</keyword>
<dbReference type="InterPro" id="IPR043128">
    <property type="entry name" value="Rev_trsase/Diguanyl_cyclase"/>
</dbReference>
<dbReference type="PROSITE" id="PS50878">
    <property type="entry name" value="RT_POL"/>
    <property type="match status" value="1"/>
</dbReference>
<dbReference type="InterPro" id="IPR021109">
    <property type="entry name" value="Peptidase_aspartic_dom_sf"/>
</dbReference>
<keyword evidence="3" id="KW-0540">Nuclease</keyword>
<dbReference type="Proteomes" id="UP000827092">
    <property type="component" value="Unassembled WGS sequence"/>
</dbReference>
<sequence length="1317" mass="146834">MLKYLSKIGDKKIIRTGWSLFSSAAVPIKEPKIHHTKIFIDNEWHNSVSGKTFPTVNPSTGEIIAQVEEGDVADVNKAVQSAQNAFQFGSPWRRLDSSERGRLLNKLADAIERDRAYLASLETLDAGKPFNDSFHIDLDMTIKTYRYYAGYCDKIYGKTLTVDGDYFSYTKHEPVGVCGQVIPWNVPLLMQAWKLAPALAAGNTVVLKPAEQTPLSALYVSQLIKEVGFPPGVVNVVPGFGSTAGYAIASHQDVNKFAFTGSTETGQKVMEAAAKSNLKRVTLELGGKSPNIVFKDADLDNAIQSSHMGVFFNQGQVCCAGTRIFVEEDIYNDFIAGSVEMAYKRVVGDPFDLRTQQGPQIDAKQLEKITNLVKSGQNEGANMLCGGTRLGDKGYFFNPTVFSDVKDGMQIAKKENHRSPACKFNKSTCHACGKIGHLARVCLSKGRANQRNSNFGKQTNTSRSANQRVHQVENDSSEEEATPVYELFSVSTVAGAPPAFQVKVKIEGIHATMEVDTGAPVTIVPFAFFRNHESVFAPLQKTSMKLRSFTRHELEFAGTTDVTVEYKNQRKLLPLVVVHQSSVMLMGRSWIRDLGVLRDLEDQLFTNAIQESKQSLKDILEKHSELFADGLGKVKNVQVHLNKIADPTPRFFKARPVPYAYRVKVEQEIDHLLELGVLEPVQYSDWATPVVPVLKSNGNVRLCGDFKLTVNVATELERYPLPNVEDLFARLSGGVTFSKIDLSDAYCQLELDDSSKDLLVINTHRGLFQYCRLPFRVASAPAIFQREMDKLLQGHDRALCYLDDLLVTGDSAEDHLRNLDSILTTLQTAGIKLHPSKCSFMQPSVEYLGHRIDAEGLHPIQTKVEAIERAPDPTNVDELRSFLGLLTYYAKFLPNMSTMLAPLYQLLNKEQQWRWGAVEKQSFREAKRKLTTSSLLVHFDESREVHLECDASPYGVGAVLSHPSDAGDRPIAFASRSLTKAEKNYSQLEREALALVFGVIRYRKFLLGRPSLWKGSLHSNADACSRLPVEATRIPSTPRPVDVVLLLDAIDDCPVTVQHFQRELDANPMFMKVKEYIHRGWPKLVDGELRPFWMCRAELSVEGGVILRGNRVFVPPKFRKYVLAELHAGHQGMCALKAMGRQAVWWPNIDKEIESLVRACVVCQEHAPEPPSQLAPWPYTKIPWDRIHIDHAGPFENHLILLVVDAATKWLEAILVPSTSSTATVTALRSVLARFGLPRTVVSDNGSSFTSQEFTDFMKSGIIHVRTAPYHPQSNGQAERLVHTMKDSLKKNQSGTFQERLDNSCSTTAKHPHVALD</sequence>
<evidence type="ECO:0000259" key="13">
    <source>
        <dbReference type="PROSITE" id="PS50878"/>
    </source>
</evidence>
<evidence type="ECO:0000256" key="8">
    <source>
        <dbReference type="PROSITE-ProRule" id="PRU00047"/>
    </source>
</evidence>
<dbReference type="Gene3D" id="3.10.10.10">
    <property type="entry name" value="HIV Type 1 Reverse Transcriptase, subunit A, domain 1"/>
    <property type="match status" value="1"/>
</dbReference>
<evidence type="ECO:0000256" key="10">
    <source>
        <dbReference type="RuleBase" id="RU003345"/>
    </source>
</evidence>
<dbReference type="Gene3D" id="3.30.420.10">
    <property type="entry name" value="Ribonuclease H-like superfamily/Ribonuclease H"/>
    <property type="match status" value="1"/>
</dbReference>
<feature type="domain" description="CCHC-type" evidence="12">
    <location>
        <begin position="429"/>
        <end position="442"/>
    </location>
</feature>
<dbReference type="FunFam" id="3.10.20.370:FF:000001">
    <property type="entry name" value="Retrovirus-related Pol polyprotein from transposon 17.6-like protein"/>
    <property type="match status" value="1"/>
</dbReference>
<dbReference type="EMBL" id="JAFNEN010000166">
    <property type="protein sequence ID" value="KAG8191120.1"/>
    <property type="molecule type" value="Genomic_DNA"/>
</dbReference>
<dbReference type="SUPFAM" id="SSF53720">
    <property type="entry name" value="ALDH-like"/>
    <property type="match status" value="1"/>
</dbReference>
<feature type="domain" description="Reverse transcriptase" evidence="13">
    <location>
        <begin position="674"/>
        <end position="852"/>
    </location>
</feature>
<dbReference type="InterPro" id="IPR029510">
    <property type="entry name" value="Ald_DH_CS_GLU"/>
</dbReference>
<dbReference type="InterPro" id="IPR016160">
    <property type="entry name" value="Ald_DH_CS_CYS"/>
</dbReference>
<comment type="caution">
    <text evidence="15">The sequence shown here is derived from an EMBL/GenBank/DDBJ whole genome shotgun (WGS) entry which is preliminary data.</text>
</comment>
<dbReference type="PANTHER" id="PTHR37984:SF13">
    <property type="entry name" value="RIBONUCLEASE H"/>
    <property type="match status" value="1"/>
</dbReference>
<dbReference type="GO" id="GO:0016620">
    <property type="term" value="F:oxidoreductase activity, acting on the aldehyde or oxo group of donors, NAD or NADP as acceptor"/>
    <property type="evidence" value="ECO:0007669"/>
    <property type="project" value="InterPro"/>
</dbReference>
<gene>
    <name evidence="15" type="ORF">JTE90_010044</name>
</gene>
<dbReference type="FunFam" id="1.10.340.70:FF:000003">
    <property type="entry name" value="Protein CBG25708"/>
    <property type="match status" value="1"/>
</dbReference>
<dbReference type="GO" id="GO:0003964">
    <property type="term" value="F:RNA-directed DNA polymerase activity"/>
    <property type="evidence" value="ECO:0007669"/>
    <property type="project" value="UniProtKB-KW"/>
</dbReference>
<protein>
    <submittedName>
        <fullName evidence="15">Uncharacterized protein</fullName>
    </submittedName>
</protein>
<dbReference type="Pfam" id="PF00171">
    <property type="entry name" value="Aldedh"/>
    <property type="match status" value="1"/>
</dbReference>
<dbReference type="InterPro" id="IPR041588">
    <property type="entry name" value="Integrase_H2C2"/>
</dbReference>
<feature type="region of interest" description="Disordered" evidence="11">
    <location>
        <begin position="1293"/>
        <end position="1317"/>
    </location>
</feature>
<dbReference type="Gene3D" id="3.10.20.370">
    <property type="match status" value="1"/>
</dbReference>
<feature type="compositionally biased region" description="Polar residues" evidence="11">
    <location>
        <begin position="1293"/>
        <end position="1309"/>
    </location>
</feature>
<dbReference type="InterPro" id="IPR015590">
    <property type="entry name" value="Aldehyde_DH_dom"/>
</dbReference>
<dbReference type="InterPro" id="IPR016163">
    <property type="entry name" value="Ald_DH_C"/>
</dbReference>
<dbReference type="GO" id="GO:0042575">
    <property type="term" value="C:DNA polymerase complex"/>
    <property type="evidence" value="ECO:0007669"/>
    <property type="project" value="UniProtKB-ARBA"/>
</dbReference>
<dbReference type="FunFam" id="3.40.605.10:FF:000029">
    <property type="entry name" value="Aldehyde dehydrogenase, mitochondrial"/>
    <property type="match status" value="1"/>
</dbReference>
<evidence type="ECO:0000259" key="12">
    <source>
        <dbReference type="PROSITE" id="PS50158"/>
    </source>
</evidence>
<keyword evidence="2" id="KW-0808">Transferase</keyword>
<dbReference type="GO" id="GO:0008270">
    <property type="term" value="F:zinc ion binding"/>
    <property type="evidence" value="ECO:0007669"/>
    <property type="project" value="UniProtKB-KW"/>
</dbReference>
<dbReference type="InterPro" id="IPR041577">
    <property type="entry name" value="RT_RNaseH_2"/>
</dbReference>
<evidence type="ECO:0000256" key="6">
    <source>
        <dbReference type="ARBA" id="ARBA00023002"/>
    </source>
</evidence>
<evidence type="ECO:0000256" key="4">
    <source>
        <dbReference type="ARBA" id="ARBA00022759"/>
    </source>
</evidence>
<keyword evidence="6 10" id="KW-0560">Oxidoreductase</keyword>
<proteinExistence type="inferred from homology"/>
<feature type="region of interest" description="Disordered" evidence="11">
    <location>
        <begin position="450"/>
        <end position="480"/>
    </location>
</feature>
<evidence type="ECO:0000256" key="3">
    <source>
        <dbReference type="ARBA" id="ARBA00022722"/>
    </source>
</evidence>
<dbReference type="Pfam" id="PF17919">
    <property type="entry name" value="RT_RNaseH_2"/>
    <property type="match status" value="1"/>
</dbReference>
<dbReference type="SUPFAM" id="SSF50630">
    <property type="entry name" value="Acid proteases"/>
    <property type="match status" value="1"/>
</dbReference>
<evidence type="ECO:0000256" key="9">
    <source>
        <dbReference type="PROSITE-ProRule" id="PRU10007"/>
    </source>
</evidence>
<reference evidence="15 16" key="1">
    <citation type="journal article" date="2022" name="Nat. Ecol. Evol.">
        <title>A masculinizing supergene underlies an exaggerated male reproductive morph in a spider.</title>
        <authorList>
            <person name="Hendrickx F."/>
            <person name="De Corte Z."/>
            <person name="Sonet G."/>
            <person name="Van Belleghem S.M."/>
            <person name="Kostlbacher S."/>
            <person name="Vangestel C."/>
        </authorList>
    </citation>
    <scope>NUCLEOTIDE SEQUENCE [LARGE SCALE GENOMIC DNA]</scope>
    <source>
        <strain evidence="15">W744_W776</strain>
    </source>
</reference>
<feature type="compositionally biased region" description="Polar residues" evidence="11">
    <location>
        <begin position="450"/>
        <end position="469"/>
    </location>
</feature>
<accession>A0AAV6V5D8</accession>
<evidence type="ECO:0000256" key="5">
    <source>
        <dbReference type="ARBA" id="ARBA00022918"/>
    </source>
</evidence>
<dbReference type="GO" id="GO:0003676">
    <property type="term" value="F:nucleic acid binding"/>
    <property type="evidence" value="ECO:0007669"/>
    <property type="project" value="InterPro"/>
</dbReference>
<dbReference type="PROSITE" id="PS50994">
    <property type="entry name" value="INTEGRASE"/>
    <property type="match status" value="1"/>
</dbReference>
<evidence type="ECO:0000256" key="11">
    <source>
        <dbReference type="SAM" id="MobiDB-lite"/>
    </source>
</evidence>
<organism evidence="15 16">
    <name type="scientific">Oedothorax gibbosus</name>
    <dbReference type="NCBI Taxonomy" id="931172"/>
    <lineage>
        <taxon>Eukaryota</taxon>
        <taxon>Metazoa</taxon>
        <taxon>Ecdysozoa</taxon>
        <taxon>Arthropoda</taxon>
        <taxon>Chelicerata</taxon>
        <taxon>Arachnida</taxon>
        <taxon>Araneae</taxon>
        <taxon>Araneomorphae</taxon>
        <taxon>Entelegynae</taxon>
        <taxon>Araneoidea</taxon>
        <taxon>Linyphiidae</taxon>
        <taxon>Erigoninae</taxon>
        <taxon>Oedothorax</taxon>
    </lineage>
</organism>
<dbReference type="Pfam" id="PF00078">
    <property type="entry name" value="RVT_1"/>
    <property type="match status" value="1"/>
</dbReference>
<keyword evidence="2" id="KW-0548">Nucleotidyltransferase</keyword>
<dbReference type="InterPro" id="IPR050951">
    <property type="entry name" value="Retrovirus_Pol_polyprotein"/>
</dbReference>
<dbReference type="Gene3D" id="2.40.70.10">
    <property type="entry name" value="Acid Proteases"/>
    <property type="match status" value="1"/>
</dbReference>